<sequence>MTARLFDDGIVCARVRRWPSRPDIAHLVLADHTVAPSRASLAEWTHSLKSEGYGSIRTGALSLSAVEPFEQAGFHEIQQLALLRMKTPRPRVATRRTAQPHHEMRPLRSQRSLDVAARLDHLAFDPGWGLDVDGIEEACRATPVHRIRLAVTATDEPAGYMVTGRNGSAGFIQRLAVDPAHEGQGVATSLLQDGLGWLTRRRVTDILVNTHLDNQRALSLYQRIGFEQLPENLRVMELSLDSPHDELGVS</sequence>
<dbReference type="EMBL" id="CAFBMF010000018">
    <property type="protein sequence ID" value="CAB4892341.1"/>
    <property type="molecule type" value="Genomic_DNA"/>
</dbReference>
<accession>A0A6J7FBB8</accession>
<feature type="region of interest" description="Disordered" evidence="3">
    <location>
        <begin position="89"/>
        <end position="108"/>
    </location>
</feature>
<dbReference type="EMBL" id="CAEZYH010000075">
    <property type="protein sequence ID" value="CAB4726715.1"/>
    <property type="molecule type" value="Genomic_DNA"/>
</dbReference>
<name>A0A6J7FBB8_9ZZZZ</name>
<evidence type="ECO:0000313" key="7">
    <source>
        <dbReference type="EMBL" id="CAB4855571.1"/>
    </source>
</evidence>
<proteinExistence type="predicted"/>
<dbReference type="PANTHER" id="PTHR43877">
    <property type="entry name" value="AMINOALKYLPHOSPHONATE N-ACETYLTRANSFERASE-RELATED-RELATED"/>
    <property type="match status" value="1"/>
</dbReference>
<dbReference type="Gene3D" id="3.40.630.30">
    <property type="match status" value="1"/>
</dbReference>
<evidence type="ECO:0000313" key="5">
    <source>
        <dbReference type="EMBL" id="CAB4726715.1"/>
    </source>
</evidence>
<dbReference type="EMBL" id="CAEZZP010000030">
    <property type="protein sequence ID" value="CAB4768369.1"/>
    <property type="molecule type" value="Genomic_DNA"/>
</dbReference>
<dbReference type="InterPro" id="IPR050832">
    <property type="entry name" value="Bact_Acetyltransf"/>
</dbReference>
<evidence type="ECO:0000256" key="3">
    <source>
        <dbReference type="SAM" id="MobiDB-lite"/>
    </source>
</evidence>
<evidence type="ECO:0000313" key="9">
    <source>
        <dbReference type="EMBL" id="CAB5023405.1"/>
    </source>
</evidence>
<dbReference type="Pfam" id="PF00583">
    <property type="entry name" value="Acetyltransf_1"/>
    <property type="match status" value="1"/>
</dbReference>
<reference evidence="8" key="1">
    <citation type="submission" date="2020-05" db="EMBL/GenBank/DDBJ databases">
        <authorList>
            <person name="Chiriac C."/>
            <person name="Salcher M."/>
            <person name="Ghai R."/>
            <person name="Kavagutti S V."/>
        </authorList>
    </citation>
    <scope>NUCLEOTIDE SEQUENCE</scope>
</reference>
<dbReference type="EMBL" id="CAFBLJ010000002">
    <property type="protein sequence ID" value="CAB4855571.1"/>
    <property type="molecule type" value="Genomic_DNA"/>
</dbReference>
<gene>
    <name evidence="5" type="ORF">UFOPK2658_01441</name>
    <name evidence="6" type="ORF">UFOPK2880_00665</name>
    <name evidence="7" type="ORF">UFOPK3304_00084</name>
    <name evidence="8" type="ORF">UFOPK3494_00455</name>
    <name evidence="9" type="ORF">UFOPK4134_00412</name>
</gene>
<dbReference type="EMBL" id="CAFBPS010000017">
    <property type="protein sequence ID" value="CAB5023405.1"/>
    <property type="molecule type" value="Genomic_DNA"/>
</dbReference>
<evidence type="ECO:0000313" key="6">
    <source>
        <dbReference type="EMBL" id="CAB4768369.1"/>
    </source>
</evidence>
<evidence type="ECO:0000313" key="8">
    <source>
        <dbReference type="EMBL" id="CAB4892341.1"/>
    </source>
</evidence>
<keyword evidence="2" id="KW-0012">Acyltransferase</keyword>
<dbReference type="InterPro" id="IPR016181">
    <property type="entry name" value="Acyl_CoA_acyltransferase"/>
</dbReference>
<evidence type="ECO:0000256" key="2">
    <source>
        <dbReference type="ARBA" id="ARBA00023315"/>
    </source>
</evidence>
<protein>
    <submittedName>
        <fullName evidence="8">Unannotated protein</fullName>
    </submittedName>
</protein>
<evidence type="ECO:0000256" key="1">
    <source>
        <dbReference type="ARBA" id="ARBA00022679"/>
    </source>
</evidence>
<organism evidence="8">
    <name type="scientific">freshwater metagenome</name>
    <dbReference type="NCBI Taxonomy" id="449393"/>
    <lineage>
        <taxon>unclassified sequences</taxon>
        <taxon>metagenomes</taxon>
        <taxon>ecological metagenomes</taxon>
    </lineage>
</organism>
<dbReference type="CDD" id="cd04301">
    <property type="entry name" value="NAT_SF"/>
    <property type="match status" value="1"/>
</dbReference>
<dbReference type="SUPFAM" id="SSF55729">
    <property type="entry name" value="Acyl-CoA N-acyltransferases (Nat)"/>
    <property type="match status" value="1"/>
</dbReference>
<dbReference type="GO" id="GO:0016747">
    <property type="term" value="F:acyltransferase activity, transferring groups other than amino-acyl groups"/>
    <property type="evidence" value="ECO:0007669"/>
    <property type="project" value="InterPro"/>
</dbReference>
<dbReference type="InterPro" id="IPR000182">
    <property type="entry name" value="GNAT_dom"/>
</dbReference>
<dbReference type="PROSITE" id="PS51186">
    <property type="entry name" value="GNAT"/>
    <property type="match status" value="1"/>
</dbReference>
<keyword evidence="1" id="KW-0808">Transferase</keyword>
<evidence type="ECO:0000259" key="4">
    <source>
        <dbReference type="PROSITE" id="PS51186"/>
    </source>
</evidence>
<feature type="domain" description="N-acetyltransferase" evidence="4">
    <location>
        <begin position="102"/>
        <end position="241"/>
    </location>
</feature>
<dbReference type="AlphaFoldDB" id="A0A6J7FBB8"/>